<protein>
    <submittedName>
        <fullName evidence="1">Uncharacterized protein</fullName>
    </submittedName>
</protein>
<organism evidence="1">
    <name type="scientific">Siphoviridae sp. ctOSJ35</name>
    <dbReference type="NCBI Taxonomy" id="2825479"/>
    <lineage>
        <taxon>Viruses</taxon>
        <taxon>Duplodnaviria</taxon>
        <taxon>Heunggongvirae</taxon>
        <taxon>Uroviricota</taxon>
        <taxon>Caudoviricetes</taxon>
    </lineage>
</organism>
<dbReference type="EMBL" id="BK015447">
    <property type="protein sequence ID" value="DAE07269.1"/>
    <property type="molecule type" value="Genomic_DNA"/>
</dbReference>
<evidence type="ECO:0000313" key="1">
    <source>
        <dbReference type="EMBL" id="DAE07269.1"/>
    </source>
</evidence>
<name>A0A8S5PL17_9CAUD</name>
<proteinExistence type="predicted"/>
<sequence>MVGSNQSKYSKIVKNWAIRNQATMKIVEGSTTIQLALN</sequence>
<reference evidence="1" key="1">
    <citation type="journal article" date="2021" name="Proc. Natl. Acad. Sci. U.S.A.">
        <title>A Catalog of Tens of Thousands of Viruses from Human Metagenomes Reveals Hidden Associations with Chronic Diseases.</title>
        <authorList>
            <person name="Tisza M.J."/>
            <person name="Buck C.B."/>
        </authorList>
    </citation>
    <scope>NUCLEOTIDE SEQUENCE</scope>
    <source>
        <strain evidence="1">CtOSJ35</strain>
    </source>
</reference>
<accession>A0A8S5PL17</accession>